<gene>
    <name evidence="1" type="ORF">IAB46_10740</name>
</gene>
<dbReference type="InterPro" id="IPR023198">
    <property type="entry name" value="PGP-like_dom2"/>
</dbReference>
<protein>
    <submittedName>
        <fullName evidence="1">HAD family phosphatase</fullName>
    </submittedName>
</protein>
<proteinExistence type="predicted"/>
<dbReference type="EMBL" id="DVIT01000040">
    <property type="protein sequence ID" value="HIS48005.1"/>
    <property type="molecule type" value="Genomic_DNA"/>
</dbReference>
<comment type="caution">
    <text evidence="1">The sequence shown here is derived from an EMBL/GenBank/DDBJ whole genome shotgun (WGS) entry which is preliminary data.</text>
</comment>
<dbReference type="PRINTS" id="PR00413">
    <property type="entry name" value="HADHALOGNASE"/>
</dbReference>
<dbReference type="SUPFAM" id="SSF56784">
    <property type="entry name" value="HAD-like"/>
    <property type="match status" value="1"/>
</dbReference>
<organism evidence="1 2">
    <name type="scientific">Candidatus Scybalocola faecigallinarum</name>
    <dbReference type="NCBI Taxonomy" id="2840941"/>
    <lineage>
        <taxon>Bacteria</taxon>
        <taxon>Bacillati</taxon>
        <taxon>Bacillota</taxon>
        <taxon>Clostridia</taxon>
        <taxon>Lachnospirales</taxon>
        <taxon>Lachnospiraceae</taxon>
        <taxon>Lachnospiraceae incertae sedis</taxon>
        <taxon>Candidatus Scybalocola (ex Gilroy et al. 2021)</taxon>
    </lineage>
</organism>
<evidence type="ECO:0000313" key="1">
    <source>
        <dbReference type="EMBL" id="HIS48005.1"/>
    </source>
</evidence>
<dbReference type="Pfam" id="PF13419">
    <property type="entry name" value="HAD_2"/>
    <property type="match status" value="1"/>
</dbReference>
<dbReference type="InterPro" id="IPR036412">
    <property type="entry name" value="HAD-like_sf"/>
</dbReference>
<dbReference type="InterPro" id="IPR023214">
    <property type="entry name" value="HAD_sf"/>
</dbReference>
<dbReference type="Proteomes" id="UP000823927">
    <property type="component" value="Unassembled WGS sequence"/>
</dbReference>
<dbReference type="InterPro" id="IPR006439">
    <property type="entry name" value="HAD-SF_hydro_IA"/>
</dbReference>
<dbReference type="PANTHER" id="PTHR18901:SF38">
    <property type="entry name" value="PSEUDOURIDINE-5'-PHOSPHATASE"/>
    <property type="match status" value="1"/>
</dbReference>
<sequence>MDNIKTVIFDMDGLMFDSERLCIRAYDYAGEKYGTGKLGYLVMETLGMNHAAADVIWKKYLGPDYDAAGIRKYVDEFYEDFHKHHKMPVKKGLYRLLEYLENSGYEMAVASSTATKNVIANLEEAGIRPYFKEVIGGDILKASKPEPDIYLLACRRMGKAPGECFALEDSKNGVLSASTAGCQTIMVPDLWQPDEEFLKRVVACYEDLDQVCDFFMEQNT</sequence>
<dbReference type="AlphaFoldDB" id="A0A9D1F5V6"/>
<dbReference type="SFLD" id="SFLDG01129">
    <property type="entry name" value="C1.5:_HAD__Beta-PGM__Phosphata"/>
    <property type="match status" value="1"/>
</dbReference>
<dbReference type="NCBIfam" id="TIGR01509">
    <property type="entry name" value="HAD-SF-IA-v3"/>
    <property type="match status" value="1"/>
</dbReference>
<evidence type="ECO:0000313" key="2">
    <source>
        <dbReference type="Proteomes" id="UP000823927"/>
    </source>
</evidence>
<dbReference type="CDD" id="cd07505">
    <property type="entry name" value="HAD_BPGM-like"/>
    <property type="match status" value="1"/>
</dbReference>
<dbReference type="InterPro" id="IPR041492">
    <property type="entry name" value="HAD_2"/>
</dbReference>
<accession>A0A9D1F5V6</accession>
<dbReference type="PANTHER" id="PTHR18901">
    <property type="entry name" value="2-DEOXYGLUCOSE-6-PHOSPHATE PHOSPHATASE 2"/>
    <property type="match status" value="1"/>
</dbReference>
<dbReference type="Gene3D" id="3.40.50.1000">
    <property type="entry name" value="HAD superfamily/HAD-like"/>
    <property type="match status" value="1"/>
</dbReference>
<dbReference type="Gene3D" id="1.10.150.240">
    <property type="entry name" value="Putative phosphatase, domain 2"/>
    <property type="match status" value="1"/>
</dbReference>
<dbReference type="SFLD" id="SFLDS00003">
    <property type="entry name" value="Haloacid_Dehalogenase"/>
    <property type="match status" value="1"/>
</dbReference>
<name>A0A9D1F5V6_9FIRM</name>
<reference evidence="1" key="1">
    <citation type="submission" date="2020-10" db="EMBL/GenBank/DDBJ databases">
        <authorList>
            <person name="Gilroy R."/>
        </authorList>
    </citation>
    <scope>NUCLEOTIDE SEQUENCE</scope>
    <source>
        <strain evidence="1">CHK178-757</strain>
    </source>
</reference>
<reference evidence="1" key="2">
    <citation type="journal article" date="2021" name="PeerJ">
        <title>Extensive microbial diversity within the chicken gut microbiome revealed by metagenomics and culture.</title>
        <authorList>
            <person name="Gilroy R."/>
            <person name="Ravi A."/>
            <person name="Getino M."/>
            <person name="Pursley I."/>
            <person name="Horton D.L."/>
            <person name="Alikhan N.F."/>
            <person name="Baker D."/>
            <person name="Gharbi K."/>
            <person name="Hall N."/>
            <person name="Watson M."/>
            <person name="Adriaenssens E.M."/>
            <person name="Foster-Nyarko E."/>
            <person name="Jarju S."/>
            <person name="Secka A."/>
            <person name="Antonio M."/>
            <person name="Oren A."/>
            <person name="Chaudhuri R.R."/>
            <person name="La Ragione R."/>
            <person name="Hildebrand F."/>
            <person name="Pallen M.J."/>
        </authorList>
    </citation>
    <scope>NUCLEOTIDE SEQUENCE</scope>
    <source>
        <strain evidence="1">CHK178-757</strain>
    </source>
</reference>